<dbReference type="Gene3D" id="3.90.1200.10">
    <property type="match status" value="1"/>
</dbReference>
<keyword evidence="2" id="KW-1185">Reference proteome</keyword>
<keyword evidence="1" id="KW-0808">Transferase</keyword>
<dbReference type="InterPro" id="IPR011009">
    <property type="entry name" value="Kinase-like_dom_sf"/>
</dbReference>
<comment type="caution">
    <text evidence="1">The sequence shown here is derived from an EMBL/GenBank/DDBJ whole genome shotgun (WGS) entry which is preliminary data.</text>
</comment>
<keyword evidence="1" id="KW-0418">Kinase</keyword>
<dbReference type="SUPFAM" id="SSF56112">
    <property type="entry name" value="Protein kinase-like (PK-like)"/>
    <property type="match status" value="1"/>
</dbReference>
<dbReference type="RefSeq" id="WP_058479010.1">
    <property type="nucleotide sequence ID" value="NZ_CAAAIQ010000017.1"/>
</dbReference>
<dbReference type="Proteomes" id="UP000054729">
    <property type="component" value="Unassembled WGS sequence"/>
</dbReference>
<dbReference type="PANTHER" id="PTHR22603">
    <property type="entry name" value="CHOLINE/ETHANOALAMINE KINASE"/>
    <property type="match status" value="1"/>
</dbReference>
<dbReference type="InterPro" id="IPR036047">
    <property type="entry name" value="F-box-like_dom_sf"/>
</dbReference>
<dbReference type="EMBL" id="LNZB01000004">
    <property type="protein sequence ID" value="KTD83020.1"/>
    <property type="molecule type" value="Genomic_DNA"/>
</dbReference>
<name>A0A0W1ANW1_9GAMM</name>
<organism evidence="1 2">
    <name type="scientific">Legionella waltersii</name>
    <dbReference type="NCBI Taxonomy" id="66969"/>
    <lineage>
        <taxon>Bacteria</taxon>
        <taxon>Pseudomonadati</taxon>
        <taxon>Pseudomonadota</taxon>
        <taxon>Gammaproteobacteria</taxon>
        <taxon>Legionellales</taxon>
        <taxon>Legionellaceae</taxon>
        <taxon>Legionella</taxon>
    </lineage>
</organism>
<dbReference type="AlphaFoldDB" id="A0A0W1ANW1"/>
<dbReference type="Pfam" id="PF01633">
    <property type="entry name" value="Choline_kinase"/>
    <property type="match status" value="1"/>
</dbReference>
<dbReference type="GO" id="GO:0005737">
    <property type="term" value="C:cytoplasm"/>
    <property type="evidence" value="ECO:0007669"/>
    <property type="project" value="TreeGrafter"/>
</dbReference>
<dbReference type="STRING" id="66969.Lwal_0136"/>
<evidence type="ECO:0000313" key="1">
    <source>
        <dbReference type="EMBL" id="KTD83020.1"/>
    </source>
</evidence>
<dbReference type="OrthoDB" id="179763at2"/>
<dbReference type="SUPFAM" id="SSF81383">
    <property type="entry name" value="F-box domain"/>
    <property type="match status" value="1"/>
</dbReference>
<accession>A0A0W1ANW1</accession>
<proteinExistence type="predicted"/>
<dbReference type="PATRIC" id="fig|66969.6.peg.151"/>
<dbReference type="GO" id="GO:0004305">
    <property type="term" value="F:ethanolamine kinase activity"/>
    <property type="evidence" value="ECO:0007669"/>
    <property type="project" value="TreeGrafter"/>
</dbReference>
<protein>
    <submittedName>
        <fullName evidence="1">Choline kinase</fullName>
    </submittedName>
</protein>
<dbReference type="Gene3D" id="3.30.200.20">
    <property type="entry name" value="Phosphorylase Kinase, domain 1"/>
    <property type="match status" value="1"/>
</dbReference>
<dbReference type="GO" id="GO:0006646">
    <property type="term" value="P:phosphatidylethanolamine biosynthetic process"/>
    <property type="evidence" value="ECO:0007669"/>
    <property type="project" value="TreeGrafter"/>
</dbReference>
<gene>
    <name evidence="1" type="ORF">Lwal_0136</name>
</gene>
<sequence>MKIKFFGENHAKPTLSEHLVIYILSLLDNASLARAGAVNSEWRKYSQLTKKYVELLPTVHRIPFLQSLGMDVLRFKLLSGGMTNSSYRVKDRTLKKEWVLRVPGRGSSAFINRGDEKNNAIQASQLGVNVPIDFYDSSDGLQLAQFIKDAKALDQSLLAREGILQKIASMMKTMHGSSKFVNNVDFFGRNAQLLQNLKEKGFKFPGDTRFIEDKMHQLQQLFSNYEIPSVPCHNDTTPGNFLVKQGATPEEVMLYQIDWEYSSNNDLLWDLVYFCVEAKLSSEAELAFINCYFSDASKNESLKAWLAAYKPIIEWWIAVWSWTQVVNEADAVDIKAYETLGKERYLNTIKHLQSNDFIKAVERIESESQSTLFRGARVL</sequence>
<reference evidence="1 2" key="1">
    <citation type="submission" date="2015-11" db="EMBL/GenBank/DDBJ databases">
        <title>Genomic analysis of 38 Legionella species identifies large and diverse effector repertoires.</title>
        <authorList>
            <person name="Burstein D."/>
            <person name="Amaro F."/>
            <person name="Zusman T."/>
            <person name="Lifshitz Z."/>
            <person name="Cohen O."/>
            <person name="Gilbert J.A."/>
            <person name="Pupko T."/>
            <person name="Shuman H.A."/>
            <person name="Segal G."/>
        </authorList>
    </citation>
    <scope>NUCLEOTIDE SEQUENCE [LARGE SCALE GENOMIC DNA]</scope>
    <source>
        <strain evidence="1 2">ATCC 51914</strain>
    </source>
</reference>
<dbReference type="CDD" id="cd05151">
    <property type="entry name" value="ChoK-like"/>
    <property type="match status" value="1"/>
</dbReference>
<evidence type="ECO:0000313" key="2">
    <source>
        <dbReference type="Proteomes" id="UP000054729"/>
    </source>
</evidence>
<dbReference type="PANTHER" id="PTHR22603:SF66">
    <property type="entry name" value="ETHANOLAMINE KINASE"/>
    <property type="match status" value="1"/>
</dbReference>